<evidence type="ECO:0000313" key="11">
    <source>
        <dbReference type="EMBL" id="ELW63536.1"/>
    </source>
</evidence>
<evidence type="ECO:0000256" key="4">
    <source>
        <dbReference type="ARBA" id="ARBA00022491"/>
    </source>
</evidence>
<protein>
    <recommendedName>
        <fullName evidence="3">histone deacetylase</fullName>
        <ecNumber evidence="3">3.5.1.98</ecNumber>
    </recommendedName>
</protein>
<comment type="similarity">
    <text evidence="2">Belongs to the histone deacetylase family. HD type 2 subfamily.</text>
</comment>
<gene>
    <name evidence="11" type="ORF">TREES_T100020691</name>
</gene>
<reference evidence="12" key="1">
    <citation type="submission" date="2012-07" db="EMBL/GenBank/DDBJ databases">
        <title>Genome of the Chinese tree shrew, a rising model animal genetically related to primates.</title>
        <authorList>
            <person name="Zhang G."/>
            <person name="Fan Y."/>
            <person name="Yao Y."/>
            <person name="Huang Z."/>
        </authorList>
    </citation>
    <scope>NUCLEOTIDE SEQUENCE [LARGE SCALE GENOMIC DNA]</scope>
</reference>
<dbReference type="EMBL" id="KB320773">
    <property type="protein sequence ID" value="ELW63536.1"/>
    <property type="molecule type" value="Genomic_DNA"/>
</dbReference>
<keyword evidence="4" id="KW-0678">Repressor</keyword>
<evidence type="ECO:0000256" key="8">
    <source>
        <dbReference type="ARBA" id="ARBA00023163"/>
    </source>
</evidence>
<reference evidence="12" key="2">
    <citation type="journal article" date="2013" name="Nat. Commun.">
        <title>Genome of the Chinese tree shrew.</title>
        <authorList>
            <person name="Fan Y."/>
            <person name="Huang Z.Y."/>
            <person name="Cao C.C."/>
            <person name="Chen C.S."/>
            <person name="Chen Y.X."/>
            <person name="Fan D.D."/>
            <person name="He J."/>
            <person name="Hou H.L."/>
            <person name="Hu L."/>
            <person name="Hu X.T."/>
            <person name="Jiang X.T."/>
            <person name="Lai R."/>
            <person name="Lang Y.S."/>
            <person name="Liang B."/>
            <person name="Liao S.G."/>
            <person name="Mu D."/>
            <person name="Ma Y.Y."/>
            <person name="Niu Y.Y."/>
            <person name="Sun X.Q."/>
            <person name="Xia J.Q."/>
            <person name="Xiao J."/>
            <person name="Xiong Z.Q."/>
            <person name="Xu L."/>
            <person name="Yang L."/>
            <person name="Zhang Y."/>
            <person name="Zhao W."/>
            <person name="Zhao X.D."/>
            <person name="Zheng Y.T."/>
            <person name="Zhou J.M."/>
            <person name="Zhu Y.B."/>
            <person name="Zhang G.J."/>
            <person name="Wang J."/>
            <person name="Yao Y.G."/>
        </authorList>
    </citation>
    <scope>NUCLEOTIDE SEQUENCE [LARGE SCALE GENOMIC DNA]</scope>
</reference>
<evidence type="ECO:0000256" key="6">
    <source>
        <dbReference type="ARBA" id="ARBA00022853"/>
    </source>
</evidence>
<dbReference type="GO" id="GO:0005634">
    <property type="term" value="C:nucleus"/>
    <property type="evidence" value="ECO:0007669"/>
    <property type="project" value="UniProtKB-SubCell"/>
</dbReference>
<sequence>MVLCPLLLLQKPRSLPHGAGGSGTLVRGAVASTEVKMKLQEFVLNKKKALAHRGLNHCISSDPRYWYGKTQHSSLDQSSPPQSSVSASYNHPVLGMYDAKDDFPLRKTGHFSLVEVVTIPSPLVCRLAGLLLVEVGHLPLSVYPDNTAGDRAEIPGASSLLAHHTAAPWLAHGSPSHNYPVVTSWPVHCTATPRPVESETGHHKDPQTQTVGVIPRATGAPAQATLYPRAPRLPWTPTECHVAMGSSCPPALLATSLLSLLPSPAPLALVDFLGKLGLKSPPGTGAERPLTLYCPVPRKGCLVSWTLLEALAVL</sequence>
<keyword evidence="9" id="KW-0539">Nucleus</keyword>
<proteinExistence type="inferred from homology"/>
<keyword evidence="8" id="KW-0804">Transcription</keyword>
<evidence type="ECO:0000256" key="5">
    <source>
        <dbReference type="ARBA" id="ARBA00022801"/>
    </source>
</evidence>
<accession>L9KLB7</accession>
<keyword evidence="12" id="KW-1185">Reference proteome</keyword>
<dbReference type="AlphaFoldDB" id="L9KLB7"/>
<evidence type="ECO:0000256" key="7">
    <source>
        <dbReference type="ARBA" id="ARBA00023015"/>
    </source>
</evidence>
<feature type="region of interest" description="Disordered" evidence="10">
    <location>
        <begin position="193"/>
        <end position="212"/>
    </location>
</feature>
<evidence type="ECO:0000256" key="10">
    <source>
        <dbReference type="SAM" id="MobiDB-lite"/>
    </source>
</evidence>
<evidence type="ECO:0000256" key="1">
    <source>
        <dbReference type="ARBA" id="ARBA00004123"/>
    </source>
</evidence>
<keyword evidence="7" id="KW-0805">Transcription regulation</keyword>
<dbReference type="InParanoid" id="L9KLB7"/>
<evidence type="ECO:0000256" key="3">
    <source>
        <dbReference type="ARBA" id="ARBA00012111"/>
    </source>
</evidence>
<dbReference type="Proteomes" id="UP000011518">
    <property type="component" value="Unassembled WGS sequence"/>
</dbReference>
<keyword evidence="5" id="KW-0378">Hydrolase</keyword>
<evidence type="ECO:0000256" key="2">
    <source>
        <dbReference type="ARBA" id="ARBA00007738"/>
    </source>
</evidence>
<dbReference type="GO" id="GO:0141221">
    <property type="term" value="F:histone deacetylase activity, hydrolytic mechanism"/>
    <property type="evidence" value="ECO:0007669"/>
    <property type="project" value="UniProtKB-EC"/>
</dbReference>
<feature type="compositionally biased region" description="Basic and acidic residues" evidence="10">
    <location>
        <begin position="196"/>
        <end position="206"/>
    </location>
</feature>
<dbReference type="PANTHER" id="PTHR45364">
    <property type="entry name" value="HISTONE DEACETYLASE 9-RELATED"/>
    <property type="match status" value="1"/>
</dbReference>
<name>L9KLB7_TUPCH</name>
<dbReference type="PANTHER" id="PTHR45364:SF13">
    <property type="entry name" value="HISTONE DEACETYLASE"/>
    <property type="match status" value="1"/>
</dbReference>
<dbReference type="STRING" id="246437.L9KLB7"/>
<keyword evidence="6" id="KW-0156">Chromatin regulator</keyword>
<dbReference type="EC" id="3.5.1.98" evidence="3"/>
<evidence type="ECO:0000256" key="9">
    <source>
        <dbReference type="ARBA" id="ARBA00023242"/>
    </source>
</evidence>
<comment type="subcellular location">
    <subcellularLocation>
        <location evidence="1">Nucleus</location>
    </subcellularLocation>
</comment>
<organism evidence="11 12">
    <name type="scientific">Tupaia chinensis</name>
    <name type="common">Chinese tree shrew</name>
    <name type="synonym">Tupaia belangeri chinensis</name>
    <dbReference type="NCBI Taxonomy" id="246437"/>
    <lineage>
        <taxon>Eukaryota</taxon>
        <taxon>Metazoa</taxon>
        <taxon>Chordata</taxon>
        <taxon>Craniata</taxon>
        <taxon>Vertebrata</taxon>
        <taxon>Euteleostomi</taxon>
        <taxon>Mammalia</taxon>
        <taxon>Eutheria</taxon>
        <taxon>Euarchontoglires</taxon>
        <taxon>Scandentia</taxon>
        <taxon>Tupaiidae</taxon>
        <taxon>Tupaia</taxon>
    </lineage>
</organism>
<evidence type="ECO:0000313" key="12">
    <source>
        <dbReference type="Proteomes" id="UP000011518"/>
    </source>
</evidence>
<dbReference type="eggNOG" id="KOG1343">
    <property type="taxonomic scope" value="Eukaryota"/>
</dbReference>